<evidence type="ECO:0000256" key="9">
    <source>
        <dbReference type="SAM" id="Phobius"/>
    </source>
</evidence>
<evidence type="ECO:0000256" key="5">
    <source>
        <dbReference type="ARBA" id="ARBA00023136"/>
    </source>
</evidence>
<comment type="subcellular location">
    <subcellularLocation>
        <location evidence="1">Membrane</location>
        <topology evidence="1">Multi-pass membrane protein</topology>
    </subcellularLocation>
</comment>
<dbReference type="GO" id="GO:0016020">
    <property type="term" value="C:membrane"/>
    <property type="evidence" value="ECO:0007669"/>
    <property type="project" value="UniProtKB-SubCell"/>
</dbReference>
<dbReference type="GO" id="GO:0004930">
    <property type="term" value="F:G protein-coupled receptor activity"/>
    <property type="evidence" value="ECO:0007669"/>
    <property type="project" value="UniProtKB-KW"/>
</dbReference>
<evidence type="ECO:0000313" key="11">
    <source>
        <dbReference type="EMBL" id="KAH3709529.1"/>
    </source>
</evidence>
<feature type="transmembrane region" description="Helical" evidence="9">
    <location>
        <begin position="411"/>
        <end position="430"/>
    </location>
</feature>
<dbReference type="PROSITE" id="PS00237">
    <property type="entry name" value="G_PROTEIN_RECEP_F1_1"/>
    <property type="match status" value="1"/>
</dbReference>
<evidence type="ECO:0000256" key="6">
    <source>
        <dbReference type="ARBA" id="ARBA00023170"/>
    </source>
</evidence>
<keyword evidence="2 8" id="KW-0812">Transmembrane</keyword>
<evidence type="ECO:0000256" key="8">
    <source>
        <dbReference type="RuleBase" id="RU000688"/>
    </source>
</evidence>
<reference evidence="11" key="2">
    <citation type="submission" date="2020-11" db="EMBL/GenBank/DDBJ databases">
        <authorList>
            <person name="McCartney M.A."/>
            <person name="Auch B."/>
            <person name="Kono T."/>
            <person name="Mallez S."/>
            <person name="Becker A."/>
            <person name="Gohl D.M."/>
            <person name="Silverstein K.A.T."/>
            <person name="Koren S."/>
            <person name="Bechman K.B."/>
            <person name="Herman A."/>
            <person name="Abrahante J.E."/>
            <person name="Garbe J."/>
        </authorList>
    </citation>
    <scope>NUCLEOTIDE SEQUENCE</scope>
    <source>
        <strain evidence="11">Duluth1</strain>
        <tissue evidence="11">Whole animal</tissue>
    </source>
</reference>
<evidence type="ECO:0000256" key="1">
    <source>
        <dbReference type="ARBA" id="ARBA00004141"/>
    </source>
</evidence>
<dbReference type="AlphaFoldDB" id="A0A9D3Z3G0"/>
<evidence type="ECO:0000256" key="4">
    <source>
        <dbReference type="ARBA" id="ARBA00023040"/>
    </source>
</evidence>
<evidence type="ECO:0000256" key="2">
    <source>
        <dbReference type="ARBA" id="ARBA00022692"/>
    </source>
</evidence>
<dbReference type="PANTHER" id="PTHR24238">
    <property type="entry name" value="G-PROTEIN COUPLED RECEPTOR"/>
    <property type="match status" value="1"/>
</dbReference>
<dbReference type="CDD" id="cd00637">
    <property type="entry name" value="7tm_classA_rhodopsin-like"/>
    <property type="match status" value="1"/>
</dbReference>
<keyword evidence="6 8" id="KW-0675">Receptor</keyword>
<keyword evidence="4 8" id="KW-0297">G-protein coupled receptor</keyword>
<dbReference type="SUPFAM" id="SSF81321">
    <property type="entry name" value="Family A G protein-coupled receptor-like"/>
    <property type="match status" value="1"/>
</dbReference>
<evidence type="ECO:0000256" key="3">
    <source>
        <dbReference type="ARBA" id="ARBA00022989"/>
    </source>
</evidence>
<sequence length="462" mass="52310">MPNSSKVTTNISSQVDMKAINDLEKEKYQPTLIILVVLMITGLIGNTCVAVVYKLKLKRSSARVYIISLAMADVSVCTVGMAYHIYDMTHIVEYESAVTCKTLSFLISACTLSSVLILLLVGLDRYLKICRPLKRQIVDFGAIKACVIVVCLAIVISVPYTILYGPRSVPLNKYETNTTGVECFIQDIYSVSSNSYLGIGYLGFIMLLFIILVLFLIIIYSRICLKIHRSTRFQITIHKSVGRCFCCKVETERLRNENNCAVNTLHCNGSTNVNGVMESPFNSTDLSNIEITAERVIANNQPQSKVTTVRANDDLSIHSDVLLDISLKTKPELDLNKRKHDQPVASSLTRHTAKGSAARERNSRKITMMMLTITVFFIVTYLPFIAVSVMDAVVSDFWTGLSESHICFYDFLLRIYVLNNVANPFIYSFWDVKFRRELKNFIWKLFRFSPRRTIKIDRSTTH</sequence>
<name>A0A9D3Z3G0_DREPO</name>
<protein>
    <recommendedName>
        <fullName evidence="10">G-protein coupled receptors family 1 profile domain-containing protein</fullName>
    </recommendedName>
</protein>
<keyword evidence="5 9" id="KW-0472">Membrane</keyword>
<proteinExistence type="inferred from homology"/>
<keyword evidence="12" id="KW-1185">Reference proteome</keyword>
<feature type="transmembrane region" description="Helical" evidence="9">
    <location>
        <begin position="199"/>
        <end position="220"/>
    </location>
</feature>
<reference evidence="11" key="1">
    <citation type="journal article" date="2019" name="bioRxiv">
        <title>The Genome of the Zebra Mussel, Dreissena polymorpha: A Resource for Invasive Species Research.</title>
        <authorList>
            <person name="McCartney M.A."/>
            <person name="Auch B."/>
            <person name="Kono T."/>
            <person name="Mallez S."/>
            <person name="Zhang Y."/>
            <person name="Obille A."/>
            <person name="Becker A."/>
            <person name="Abrahante J.E."/>
            <person name="Garbe J."/>
            <person name="Badalamenti J.P."/>
            <person name="Herman A."/>
            <person name="Mangelson H."/>
            <person name="Liachko I."/>
            <person name="Sullivan S."/>
            <person name="Sone E.D."/>
            <person name="Koren S."/>
            <person name="Silverstein K.A.T."/>
            <person name="Beckman K.B."/>
            <person name="Gohl D.M."/>
        </authorList>
    </citation>
    <scope>NUCLEOTIDE SEQUENCE</scope>
    <source>
        <strain evidence="11">Duluth1</strain>
        <tissue evidence="11">Whole animal</tissue>
    </source>
</reference>
<feature type="transmembrane region" description="Helical" evidence="9">
    <location>
        <begin position="103"/>
        <end position="121"/>
    </location>
</feature>
<comment type="caution">
    <text evidence="11">The sequence shown here is derived from an EMBL/GenBank/DDBJ whole genome shotgun (WGS) entry which is preliminary data.</text>
</comment>
<dbReference type="PANTHER" id="PTHR24238:SF47">
    <property type="entry name" value="ECDYSTEROIDS_DOPAMINE RECEPTOR-RELATED"/>
    <property type="match status" value="1"/>
</dbReference>
<organism evidence="11 12">
    <name type="scientific">Dreissena polymorpha</name>
    <name type="common">Zebra mussel</name>
    <name type="synonym">Mytilus polymorpha</name>
    <dbReference type="NCBI Taxonomy" id="45954"/>
    <lineage>
        <taxon>Eukaryota</taxon>
        <taxon>Metazoa</taxon>
        <taxon>Spiralia</taxon>
        <taxon>Lophotrochozoa</taxon>
        <taxon>Mollusca</taxon>
        <taxon>Bivalvia</taxon>
        <taxon>Autobranchia</taxon>
        <taxon>Heteroconchia</taxon>
        <taxon>Euheterodonta</taxon>
        <taxon>Imparidentia</taxon>
        <taxon>Neoheterodontei</taxon>
        <taxon>Myida</taxon>
        <taxon>Dreissenoidea</taxon>
        <taxon>Dreissenidae</taxon>
        <taxon>Dreissena</taxon>
    </lineage>
</organism>
<dbReference type="InterPro" id="IPR017452">
    <property type="entry name" value="GPCR_Rhodpsn_7TM"/>
</dbReference>
<dbReference type="OrthoDB" id="6082926at2759"/>
<keyword evidence="3 9" id="KW-1133">Transmembrane helix</keyword>
<comment type="similarity">
    <text evidence="8">Belongs to the G-protein coupled receptor 1 family.</text>
</comment>
<dbReference type="Pfam" id="PF00001">
    <property type="entry name" value="7tm_1"/>
    <property type="match status" value="1"/>
</dbReference>
<feature type="transmembrane region" description="Helical" evidence="9">
    <location>
        <begin position="142"/>
        <end position="163"/>
    </location>
</feature>
<evidence type="ECO:0000256" key="7">
    <source>
        <dbReference type="ARBA" id="ARBA00023224"/>
    </source>
</evidence>
<evidence type="ECO:0000259" key="10">
    <source>
        <dbReference type="PROSITE" id="PS50262"/>
    </source>
</evidence>
<gene>
    <name evidence="11" type="ORF">DPMN_068992</name>
</gene>
<keyword evidence="7 8" id="KW-0807">Transducer</keyword>
<feature type="transmembrane region" description="Helical" evidence="9">
    <location>
        <begin position="369"/>
        <end position="391"/>
    </location>
</feature>
<dbReference type="Gene3D" id="1.20.1070.10">
    <property type="entry name" value="Rhodopsin 7-helix transmembrane proteins"/>
    <property type="match status" value="2"/>
</dbReference>
<dbReference type="InterPro" id="IPR000276">
    <property type="entry name" value="GPCR_Rhodpsn"/>
</dbReference>
<dbReference type="PRINTS" id="PR00237">
    <property type="entry name" value="GPCRRHODOPSN"/>
</dbReference>
<dbReference type="EMBL" id="JAIWYP010000014">
    <property type="protein sequence ID" value="KAH3709529.1"/>
    <property type="molecule type" value="Genomic_DNA"/>
</dbReference>
<dbReference type="PROSITE" id="PS50262">
    <property type="entry name" value="G_PROTEIN_RECEP_F1_2"/>
    <property type="match status" value="1"/>
</dbReference>
<feature type="transmembrane region" description="Helical" evidence="9">
    <location>
        <begin position="32"/>
        <end position="52"/>
    </location>
</feature>
<accession>A0A9D3Z3G0</accession>
<feature type="transmembrane region" description="Helical" evidence="9">
    <location>
        <begin position="64"/>
        <end position="83"/>
    </location>
</feature>
<feature type="domain" description="G-protein coupled receptors family 1 profile" evidence="10">
    <location>
        <begin position="45"/>
        <end position="427"/>
    </location>
</feature>
<dbReference type="Proteomes" id="UP000828390">
    <property type="component" value="Unassembled WGS sequence"/>
</dbReference>
<evidence type="ECO:0000313" key="12">
    <source>
        <dbReference type="Proteomes" id="UP000828390"/>
    </source>
</evidence>